<feature type="chain" id="PRO_5039944577" description="Invertebrate defensins family profile domain-containing protein" evidence="2">
    <location>
        <begin position="19"/>
        <end position="174"/>
    </location>
</feature>
<dbReference type="Proteomes" id="UP001107558">
    <property type="component" value="Chromosome 3"/>
</dbReference>
<name>A0A9J6BU25_POLVA</name>
<keyword evidence="1" id="KW-1015">Disulfide bond</keyword>
<keyword evidence="2" id="KW-0732">Signal</keyword>
<dbReference type="OrthoDB" id="7979291at2759"/>
<dbReference type="GO" id="GO:0005576">
    <property type="term" value="C:extracellular region"/>
    <property type="evidence" value="ECO:0007669"/>
    <property type="project" value="UniProtKB-ARBA"/>
</dbReference>
<evidence type="ECO:0000259" key="3">
    <source>
        <dbReference type="PROSITE" id="PS51378"/>
    </source>
</evidence>
<accession>A0A9J6BU25</accession>
<evidence type="ECO:0000313" key="5">
    <source>
        <dbReference type="Proteomes" id="UP001107558"/>
    </source>
</evidence>
<evidence type="ECO:0000313" key="4">
    <source>
        <dbReference type="EMBL" id="KAG5673226.1"/>
    </source>
</evidence>
<feature type="signal peptide" evidence="2">
    <location>
        <begin position="1"/>
        <end position="18"/>
    </location>
</feature>
<reference evidence="4" key="1">
    <citation type="submission" date="2021-03" db="EMBL/GenBank/DDBJ databases">
        <title>Chromosome level genome of the anhydrobiotic midge Polypedilum vanderplanki.</title>
        <authorList>
            <person name="Yoshida Y."/>
            <person name="Kikawada T."/>
            <person name="Gusev O."/>
        </authorList>
    </citation>
    <scope>NUCLEOTIDE SEQUENCE</scope>
    <source>
        <strain evidence="4">NIAS01</strain>
        <tissue evidence="4">Whole body or cell culture</tissue>
    </source>
</reference>
<evidence type="ECO:0000256" key="2">
    <source>
        <dbReference type="SAM" id="SignalP"/>
    </source>
</evidence>
<organism evidence="4 5">
    <name type="scientific">Polypedilum vanderplanki</name>
    <name type="common">Sleeping chironomid midge</name>
    <dbReference type="NCBI Taxonomy" id="319348"/>
    <lineage>
        <taxon>Eukaryota</taxon>
        <taxon>Metazoa</taxon>
        <taxon>Ecdysozoa</taxon>
        <taxon>Arthropoda</taxon>
        <taxon>Hexapoda</taxon>
        <taxon>Insecta</taxon>
        <taxon>Pterygota</taxon>
        <taxon>Neoptera</taxon>
        <taxon>Endopterygota</taxon>
        <taxon>Diptera</taxon>
        <taxon>Nematocera</taxon>
        <taxon>Chironomoidea</taxon>
        <taxon>Chironomidae</taxon>
        <taxon>Chironominae</taxon>
        <taxon>Polypedilum</taxon>
        <taxon>Polypedilum</taxon>
    </lineage>
</organism>
<dbReference type="InterPro" id="IPR001542">
    <property type="entry name" value="Defensin_invertebrate/fungal"/>
</dbReference>
<comment type="caution">
    <text evidence="4">The sequence shown here is derived from an EMBL/GenBank/DDBJ whole genome shotgun (WGS) entry which is preliminary data.</text>
</comment>
<dbReference type="AlphaFoldDB" id="A0A9J6BU25"/>
<sequence>MKSITSLFFFFFICAVFSNEENNFDNQGPDAPLKCSNRLEYKACYTYCIQSGFKKAICKNKQCECTGASPNDNDLEESGINVDGLNADLKCSTFREYYKCYEHCKNAGFFLPYCKDKKCSCIYEKPNGYAENNDEIERNPRLSCQLGEWFCNKHCTLHNFRYGKCNANHICVCY</sequence>
<protein>
    <recommendedName>
        <fullName evidence="3">Invertebrate defensins family profile domain-containing protein</fullName>
    </recommendedName>
</protein>
<dbReference type="EMBL" id="JADBJN010000003">
    <property type="protein sequence ID" value="KAG5673226.1"/>
    <property type="molecule type" value="Genomic_DNA"/>
</dbReference>
<keyword evidence="5" id="KW-1185">Reference proteome</keyword>
<feature type="domain" description="Invertebrate defensins family profile" evidence="3">
    <location>
        <begin position="141"/>
        <end position="174"/>
    </location>
</feature>
<evidence type="ECO:0000256" key="1">
    <source>
        <dbReference type="ARBA" id="ARBA00023157"/>
    </source>
</evidence>
<dbReference type="GO" id="GO:0042742">
    <property type="term" value="P:defense response to bacterium"/>
    <property type="evidence" value="ECO:0007669"/>
    <property type="project" value="UniProtKB-ARBA"/>
</dbReference>
<dbReference type="PROSITE" id="PS51378">
    <property type="entry name" value="INVERT_DEFENSINS"/>
    <property type="match status" value="1"/>
</dbReference>
<gene>
    <name evidence="4" type="ORF">PVAND_003290</name>
</gene>
<proteinExistence type="predicted"/>